<dbReference type="GO" id="GO:0051073">
    <property type="term" value="F:adenosylcobinamide-GDP ribazoletransferase activity"/>
    <property type="evidence" value="ECO:0007669"/>
    <property type="project" value="UniProtKB-UniRule"/>
</dbReference>
<keyword evidence="10 19" id="KW-0812">Transmembrane</keyword>
<keyword evidence="7 19" id="KW-1003">Cell membrane</keyword>
<evidence type="ECO:0000256" key="15">
    <source>
        <dbReference type="ARBA" id="ARBA00032605"/>
    </source>
</evidence>
<evidence type="ECO:0000256" key="8">
    <source>
        <dbReference type="ARBA" id="ARBA00022573"/>
    </source>
</evidence>
<dbReference type="PANTHER" id="PTHR34148:SF1">
    <property type="entry name" value="ADENOSYLCOBINAMIDE-GDP RIBAZOLETRANSFERASE"/>
    <property type="match status" value="1"/>
</dbReference>
<feature type="transmembrane region" description="Helical" evidence="19">
    <location>
        <begin position="194"/>
        <end position="214"/>
    </location>
</feature>
<evidence type="ECO:0000313" key="20">
    <source>
        <dbReference type="EMBL" id="AKK06524.1"/>
    </source>
</evidence>
<organism evidence="20 21">
    <name type="scientific">Corynebacterium mustelae</name>
    <dbReference type="NCBI Taxonomy" id="571915"/>
    <lineage>
        <taxon>Bacteria</taxon>
        <taxon>Bacillati</taxon>
        <taxon>Actinomycetota</taxon>
        <taxon>Actinomycetes</taxon>
        <taxon>Mycobacteriales</taxon>
        <taxon>Corynebacteriaceae</taxon>
        <taxon>Corynebacterium</taxon>
    </lineage>
</organism>
<dbReference type="STRING" id="571915.CMUST_11045"/>
<evidence type="ECO:0000256" key="18">
    <source>
        <dbReference type="ARBA" id="ARBA00049504"/>
    </source>
</evidence>
<keyword evidence="8 19" id="KW-0169">Cobalamin biosynthesis</keyword>
<keyword evidence="11 19" id="KW-0460">Magnesium</keyword>
<feature type="transmembrane region" description="Helical" evidence="19">
    <location>
        <begin position="71"/>
        <end position="89"/>
    </location>
</feature>
<comment type="catalytic activity">
    <reaction evidence="17 19">
        <text>alpha-ribazole + adenosylcob(III)inamide-GDP = adenosylcob(III)alamin + GMP + H(+)</text>
        <dbReference type="Rhea" id="RHEA:16049"/>
        <dbReference type="ChEBI" id="CHEBI:10329"/>
        <dbReference type="ChEBI" id="CHEBI:15378"/>
        <dbReference type="ChEBI" id="CHEBI:18408"/>
        <dbReference type="ChEBI" id="CHEBI:58115"/>
        <dbReference type="ChEBI" id="CHEBI:60487"/>
        <dbReference type="EC" id="2.7.8.26"/>
    </reaction>
</comment>
<evidence type="ECO:0000256" key="3">
    <source>
        <dbReference type="ARBA" id="ARBA00004663"/>
    </source>
</evidence>
<feature type="transmembrane region" description="Helical" evidence="19">
    <location>
        <begin position="253"/>
        <end position="275"/>
    </location>
</feature>
<evidence type="ECO:0000256" key="10">
    <source>
        <dbReference type="ARBA" id="ARBA00022692"/>
    </source>
</evidence>
<keyword evidence="13 19" id="KW-0472">Membrane</keyword>
<dbReference type="Pfam" id="PF02654">
    <property type="entry name" value="CobS"/>
    <property type="match status" value="1"/>
</dbReference>
<reference evidence="20 21" key="1">
    <citation type="journal article" date="2015" name="Genome Announc.">
        <title>Complete Genome Sequence of the Type Strain Corynebacterium mustelae DSM 45274, Isolated from Various Tissues of a Male Ferret with Lethal Sepsis.</title>
        <authorList>
            <person name="Ruckert C."/>
            <person name="Eimer J."/>
            <person name="Winkler A."/>
            <person name="Tauch A."/>
        </authorList>
    </citation>
    <scope>NUCLEOTIDE SEQUENCE [LARGE SCALE GENOMIC DNA]</scope>
    <source>
        <strain evidence="20 21">DSM 45274</strain>
    </source>
</reference>
<evidence type="ECO:0000313" key="21">
    <source>
        <dbReference type="Proteomes" id="UP000035199"/>
    </source>
</evidence>
<keyword evidence="12 19" id="KW-1133">Transmembrane helix</keyword>
<evidence type="ECO:0000256" key="2">
    <source>
        <dbReference type="ARBA" id="ARBA00004651"/>
    </source>
</evidence>
<dbReference type="UniPathway" id="UPA00148">
    <property type="reaction ID" value="UER00238"/>
</dbReference>
<comment type="function">
    <text evidence="14 19">Joins adenosylcobinamide-GDP and alpha-ribazole to generate adenosylcobalamin (Ado-cobalamin). Also synthesizes adenosylcobalamin 5'-phosphate from adenosylcobinamide-GDP and alpha-ribazole 5'-phosphate.</text>
</comment>
<sequence length="276" mass="28292">MSDKAHFVPGEHGPAIIEGPLTALSWMTILPVTGASAFDRITGTRVMNSLPIVGIFVGVMGALLAVGLHSIGTPGFLIGVLVVAGWQLFNRFMHIDGLADVGDALGSYAEPAKAREILADPHAGLIGMAGALLALVLQIAAIAAITDAGVAPVIAVIPVVGRICTMVGAWRGFNPMKPTGFAALVIGTVRTKAIVAWSLASFLLATGCLLVAGIPLTIGLVGYLCCLIFAIIVAIILARHCSKRFSGLNGDTCGFITEICTSLCAALIGIILSAVL</sequence>
<dbReference type="KEGG" id="cmv:CMUST_11045"/>
<feature type="transmembrane region" description="Helical" evidence="19">
    <location>
        <begin position="151"/>
        <end position="173"/>
    </location>
</feature>
<gene>
    <name evidence="19 20" type="primary">cobS</name>
    <name evidence="20" type="ORF">CMUST_11045</name>
</gene>
<comment type="cofactor">
    <cofactor evidence="1 19">
        <name>Mg(2+)</name>
        <dbReference type="ChEBI" id="CHEBI:18420"/>
    </cofactor>
</comment>
<dbReference type="GO" id="GO:0009236">
    <property type="term" value="P:cobalamin biosynthetic process"/>
    <property type="evidence" value="ECO:0007669"/>
    <property type="project" value="UniProtKB-UniRule"/>
</dbReference>
<evidence type="ECO:0000256" key="9">
    <source>
        <dbReference type="ARBA" id="ARBA00022679"/>
    </source>
</evidence>
<reference evidence="21" key="2">
    <citation type="submission" date="2015-05" db="EMBL/GenBank/DDBJ databases">
        <title>Complete genome sequence of Corynebacterium mustelae DSM 45274, isolated from various tissues of a male ferret with lethal sepsis.</title>
        <authorList>
            <person name="Ruckert C."/>
            <person name="Albersmeier A."/>
            <person name="Winkler A."/>
            <person name="Tauch A."/>
        </authorList>
    </citation>
    <scope>NUCLEOTIDE SEQUENCE [LARGE SCALE GENOMIC DNA]</scope>
    <source>
        <strain evidence="21">DSM 45274</strain>
    </source>
</reference>
<keyword evidence="9 19" id="KW-0808">Transferase</keyword>
<dbReference type="AlphaFoldDB" id="A0A0G3GZC2"/>
<evidence type="ECO:0000256" key="4">
    <source>
        <dbReference type="ARBA" id="ARBA00010561"/>
    </source>
</evidence>
<dbReference type="EMBL" id="CP011542">
    <property type="protein sequence ID" value="AKK06524.1"/>
    <property type="molecule type" value="Genomic_DNA"/>
</dbReference>
<feature type="transmembrane region" description="Helical" evidence="19">
    <location>
        <begin position="46"/>
        <end position="65"/>
    </location>
</feature>
<dbReference type="GO" id="GO:0008818">
    <property type="term" value="F:cobalamin 5'-phosphate synthase activity"/>
    <property type="evidence" value="ECO:0007669"/>
    <property type="project" value="UniProtKB-UniRule"/>
</dbReference>
<accession>A0A0G3GZC2</accession>
<dbReference type="PATRIC" id="fig|571915.4.peg.2353"/>
<evidence type="ECO:0000256" key="1">
    <source>
        <dbReference type="ARBA" id="ARBA00001946"/>
    </source>
</evidence>
<comment type="pathway">
    <text evidence="3 19">Cofactor biosynthesis; adenosylcobalamin biosynthesis; adenosylcobalamin from cob(II)yrinate a,c-diamide: step 7/7.</text>
</comment>
<dbReference type="Proteomes" id="UP000035199">
    <property type="component" value="Chromosome"/>
</dbReference>
<evidence type="ECO:0000256" key="6">
    <source>
        <dbReference type="ARBA" id="ARBA00015850"/>
    </source>
</evidence>
<evidence type="ECO:0000256" key="17">
    <source>
        <dbReference type="ARBA" id="ARBA00048623"/>
    </source>
</evidence>
<comment type="similarity">
    <text evidence="4 19">Belongs to the CobS family.</text>
</comment>
<dbReference type="RefSeq" id="WP_047262539.1">
    <property type="nucleotide sequence ID" value="NZ_CP011542.1"/>
</dbReference>
<name>A0A0G3GZC2_9CORY</name>
<dbReference type="GO" id="GO:0005886">
    <property type="term" value="C:plasma membrane"/>
    <property type="evidence" value="ECO:0007669"/>
    <property type="project" value="UniProtKB-SubCell"/>
</dbReference>
<dbReference type="PANTHER" id="PTHR34148">
    <property type="entry name" value="ADENOSYLCOBINAMIDE-GDP RIBAZOLETRANSFERASE"/>
    <property type="match status" value="1"/>
</dbReference>
<dbReference type="InterPro" id="IPR003805">
    <property type="entry name" value="CobS"/>
</dbReference>
<evidence type="ECO:0000256" key="13">
    <source>
        <dbReference type="ARBA" id="ARBA00023136"/>
    </source>
</evidence>
<evidence type="ECO:0000256" key="12">
    <source>
        <dbReference type="ARBA" id="ARBA00022989"/>
    </source>
</evidence>
<dbReference type="HAMAP" id="MF_00719">
    <property type="entry name" value="CobS"/>
    <property type="match status" value="1"/>
</dbReference>
<evidence type="ECO:0000256" key="7">
    <source>
        <dbReference type="ARBA" id="ARBA00022475"/>
    </source>
</evidence>
<evidence type="ECO:0000256" key="11">
    <source>
        <dbReference type="ARBA" id="ARBA00022842"/>
    </source>
</evidence>
<feature type="transmembrane region" description="Helical" evidence="19">
    <location>
        <begin position="220"/>
        <end position="241"/>
    </location>
</feature>
<evidence type="ECO:0000256" key="14">
    <source>
        <dbReference type="ARBA" id="ARBA00025228"/>
    </source>
</evidence>
<keyword evidence="21" id="KW-1185">Reference proteome</keyword>
<evidence type="ECO:0000256" key="5">
    <source>
        <dbReference type="ARBA" id="ARBA00013200"/>
    </source>
</evidence>
<evidence type="ECO:0000256" key="19">
    <source>
        <dbReference type="HAMAP-Rule" id="MF_00719"/>
    </source>
</evidence>
<evidence type="ECO:0000256" key="16">
    <source>
        <dbReference type="ARBA" id="ARBA00032853"/>
    </source>
</evidence>
<dbReference type="EC" id="2.7.8.26" evidence="5 19"/>
<dbReference type="OrthoDB" id="9794223at2"/>
<protein>
    <recommendedName>
        <fullName evidence="6 19">Adenosylcobinamide-GDP ribazoletransferase</fullName>
        <ecNumber evidence="5 19">2.7.8.26</ecNumber>
    </recommendedName>
    <alternativeName>
        <fullName evidence="16 19">Cobalamin synthase</fullName>
    </alternativeName>
    <alternativeName>
        <fullName evidence="15 19">Cobalamin-5'-phosphate synthase</fullName>
    </alternativeName>
</protein>
<comment type="subcellular location">
    <subcellularLocation>
        <location evidence="2 19">Cell membrane</location>
        <topology evidence="2 19">Multi-pass membrane protein</topology>
    </subcellularLocation>
</comment>
<feature type="transmembrane region" description="Helical" evidence="19">
    <location>
        <begin position="123"/>
        <end position="145"/>
    </location>
</feature>
<comment type="catalytic activity">
    <reaction evidence="18 19">
        <text>alpha-ribazole 5'-phosphate + adenosylcob(III)inamide-GDP = adenosylcob(III)alamin 5'-phosphate + GMP + H(+)</text>
        <dbReference type="Rhea" id="RHEA:23560"/>
        <dbReference type="ChEBI" id="CHEBI:15378"/>
        <dbReference type="ChEBI" id="CHEBI:57918"/>
        <dbReference type="ChEBI" id="CHEBI:58115"/>
        <dbReference type="ChEBI" id="CHEBI:60487"/>
        <dbReference type="ChEBI" id="CHEBI:60493"/>
        <dbReference type="EC" id="2.7.8.26"/>
    </reaction>
</comment>
<proteinExistence type="inferred from homology"/>